<dbReference type="GO" id="GO:0006950">
    <property type="term" value="P:response to stress"/>
    <property type="evidence" value="ECO:0007669"/>
    <property type="project" value="TreeGrafter"/>
</dbReference>
<evidence type="ECO:0000259" key="2">
    <source>
        <dbReference type="PROSITE" id="PS50995"/>
    </source>
</evidence>
<keyword evidence="4" id="KW-1185">Reference proteome</keyword>
<evidence type="ECO:0000256" key="1">
    <source>
        <dbReference type="SAM" id="MobiDB-lite"/>
    </source>
</evidence>
<sequence>MDETTTTIRKRKPRPRRASDRGGVDRAVLGGAAGLRAQPPSMGEIGLSSFAPYLLNRIAARWNADLAEALRAHDMTTTKMRVLAVLSVSSGLTVNELSVFAVTEQSTMSRTLDAMEEQGHIRRRPREGDLRVREIFITEEGRELFASVWPMMYEKFSDMFEGIDAGEYQAFLSTLHKVLANVRKHDL</sequence>
<organism evidence="3 4">
    <name type="scientific">Salinarimonas ramus</name>
    <dbReference type="NCBI Taxonomy" id="690164"/>
    <lineage>
        <taxon>Bacteria</taxon>
        <taxon>Pseudomonadati</taxon>
        <taxon>Pseudomonadota</taxon>
        <taxon>Alphaproteobacteria</taxon>
        <taxon>Hyphomicrobiales</taxon>
        <taxon>Salinarimonadaceae</taxon>
        <taxon>Salinarimonas</taxon>
    </lineage>
</organism>
<dbReference type="SUPFAM" id="SSF46785">
    <property type="entry name" value="Winged helix' DNA-binding domain"/>
    <property type="match status" value="1"/>
</dbReference>
<gene>
    <name evidence="3" type="ORF">GCM10011322_32410</name>
</gene>
<proteinExistence type="predicted"/>
<reference evidence="3 4" key="1">
    <citation type="journal article" date="2014" name="Int. J. Syst. Evol. Microbiol.">
        <title>Complete genome sequence of Corynebacterium casei LMG S-19264T (=DSM 44701T), isolated from a smear-ripened cheese.</title>
        <authorList>
            <consortium name="US DOE Joint Genome Institute (JGI-PGF)"/>
            <person name="Walter F."/>
            <person name="Albersmeier A."/>
            <person name="Kalinowski J."/>
            <person name="Ruckert C."/>
        </authorList>
    </citation>
    <scope>NUCLEOTIDE SEQUENCE [LARGE SCALE GENOMIC DNA]</scope>
    <source>
        <strain evidence="3 4">CGMCC 1.9161</strain>
    </source>
</reference>
<dbReference type="InterPro" id="IPR036388">
    <property type="entry name" value="WH-like_DNA-bd_sf"/>
</dbReference>
<dbReference type="InterPro" id="IPR036390">
    <property type="entry name" value="WH_DNA-bd_sf"/>
</dbReference>
<dbReference type="InterPro" id="IPR000835">
    <property type="entry name" value="HTH_MarR-typ"/>
</dbReference>
<dbReference type="Gene3D" id="1.10.10.10">
    <property type="entry name" value="Winged helix-like DNA-binding domain superfamily/Winged helix DNA-binding domain"/>
    <property type="match status" value="1"/>
</dbReference>
<dbReference type="PROSITE" id="PS50995">
    <property type="entry name" value="HTH_MARR_2"/>
    <property type="match status" value="1"/>
</dbReference>
<dbReference type="PANTHER" id="PTHR33164">
    <property type="entry name" value="TRANSCRIPTIONAL REGULATOR, MARR FAMILY"/>
    <property type="match status" value="1"/>
</dbReference>
<dbReference type="Proteomes" id="UP000600449">
    <property type="component" value="Unassembled WGS sequence"/>
</dbReference>
<dbReference type="InterPro" id="IPR039422">
    <property type="entry name" value="MarR/SlyA-like"/>
</dbReference>
<dbReference type="Pfam" id="PF12802">
    <property type="entry name" value="MarR_2"/>
    <property type="match status" value="1"/>
</dbReference>
<accession>A0A917V5I9</accession>
<dbReference type="GO" id="GO:0003700">
    <property type="term" value="F:DNA-binding transcription factor activity"/>
    <property type="evidence" value="ECO:0007669"/>
    <property type="project" value="InterPro"/>
</dbReference>
<feature type="domain" description="HTH marR-type" evidence="2">
    <location>
        <begin position="48"/>
        <end position="180"/>
    </location>
</feature>
<feature type="region of interest" description="Disordered" evidence="1">
    <location>
        <begin position="1"/>
        <end position="25"/>
    </location>
</feature>
<dbReference type="PANTHER" id="PTHR33164:SF57">
    <property type="entry name" value="MARR-FAMILY TRANSCRIPTIONAL REGULATOR"/>
    <property type="match status" value="1"/>
</dbReference>
<evidence type="ECO:0000313" key="3">
    <source>
        <dbReference type="EMBL" id="GGK42878.1"/>
    </source>
</evidence>
<protein>
    <submittedName>
        <fullName evidence="3">MarR family transcriptional regulator</fullName>
    </submittedName>
</protein>
<dbReference type="PRINTS" id="PR00598">
    <property type="entry name" value="HTHMARR"/>
</dbReference>
<name>A0A917V5I9_9HYPH</name>
<comment type="caution">
    <text evidence="3">The sequence shown here is derived from an EMBL/GenBank/DDBJ whole genome shotgun (WGS) entry which is preliminary data.</text>
</comment>
<evidence type="ECO:0000313" key="4">
    <source>
        <dbReference type="Proteomes" id="UP000600449"/>
    </source>
</evidence>
<dbReference type="SMART" id="SM00347">
    <property type="entry name" value="HTH_MARR"/>
    <property type="match status" value="1"/>
</dbReference>
<dbReference type="EMBL" id="BMMF01000010">
    <property type="protein sequence ID" value="GGK42878.1"/>
    <property type="molecule type" value="Genomic_DNA"/>
</dbReference>
<dbReference type="AlphaFoldDB" id="A0A917V5I9"/>